<name>A0ABD1FR28_SALDI</name>
<dbReference type="SMART" id="SM00249">
    <property type="entry name" value="PHD"/>
    <property type="match status" value="4"/>
</dbReference>
<dbReference type="EMBL" id="JBEAFC010000012">
    <property type="protein sequence ID" value="KAL1534306.1"/>
    <property type="molecule type" value="Genomic_DNA"/>
</dbReference>
<proteinExistence type="predicted"/>
<protein>
    <recommendedName>
        <fullName evidence="5">Zinc finger PHD-type domain-containing protein</fullName>
    </recommendedName>
</protein>
<feature type="domain" description="Zinc finger PHD-type" evidence="5">
    <location>
        <begin position="152"/>
        <end position="217"/>
    </location>
</feature>
<dbReference type="GO" id="GO:0008270">
    <property type="term" value="F:zinc ion binding"/>
    <property type="evidence" value="ECO:0007669"/>
    <property type="project" value="UniProtKB-KW"/>
</dbReference>
<evidence type="ECO:0000256" key="1">
    <source>
        <dbReference type="ARBA" id="ARBA00022723"/>
    </source>
</evidence>
<dbReference type="PANTHER" id="PTHR32410:SF216">
    <property type="entry name" value="PHORBOL-ESTER_DAG-TYPE DOMAIN-CONTAINING PROTEIN"/>
    <property type="match status" value="1"/>
</dbReference>
<evidence type="ECO:0000256" key="3">
    <source>
        <dbReference type="ARBA" id="ARBA00022771"/>
    </source>
</evidence>
<reference evidence="6 7" key="1">
    <citation type="submission" date="2024-06" db="EMBL/GenBank/DDBJ databases">
        <title>A chromosome level genome sequence of Diviner's sage (Salvia divinorum).</title>
        <authorList>
            <person name="Ford S.A."/>
            <person name="Ro D.-K."/>
            <person name="Ness R.W."/>
            <person name="Phillips M.A."/>
        </authorList>
    </citation>
    <scope>NUCLEOTIDE SEQUENCE [LARGE SCALE GENOMIC DNA]</scope>
    <source>
        <strain evidence="6">SAF-2024a</strain>
        <tissue evidence="6">Leaf</tissue>
    </source>
</reference>
<dbReference type="PANTHER" id="PTHR32410">
    <property type="entry name" value="CYSTEINE/HISTIDINE-RICH C1 DOMAIN FAMILY PROTEIN"/>
    <property type="match status" value="1"/>
</dbReference>
<dbReference type="Pfam" id="PF03107">
    <property type="entry name" value="C1_2"/>
    <property type="match status" value="4"/>
</dbReference>
<sequence length="643" mass="74177">MEDTILHILHEHPLSLMTLIPDSAKKIDYMPWCYGCWRFFIPEDATYGCSIRCGFDGLLHKECVEQPREIMHPLHPSHPLTLYKPEDLFKSTKCAVCGEDVYGLRYRCSQGGCDGLWIHTGCAGFHADKQPQMEHPSHPHQLRFSKKLTVFPCDACGSNEKGNSYICTVCDYSVHQSCALLPLSAHFPRHHPAHPLSLAFALPTEYIRYDFDCAICSSTLPLRRWVYHCHLCRYVVHLNCATSTFDNEDENANAIDDAKEVTRFPIDDNDIYEEMIRPFVKRERVEILVPHQGRDNHNIGGKYNFSNHPHLLTFNTFSSASSSSSSSSFHDHYIKDEEDDEEDLDRVIRSELTCDGCTLAIHEKKQTDDDEYENGYMSCDECKYFLHLSCFNLPLEIPSLPIHHCEDHSLRLQNVAKLMDGIFCGICRTYTNGLYYACTYEYCWFKIDIKCASLPNTIKHTAHPRHGYLKLVTGNYGYDLCVNCYEFISPGGVQFKCSSCRFTVCGECVMLPATNKHRLENHLLPLTYDARANRPGEFYCSSCEDQINQRRWMYHCRDCDQSFHPSCFPATSGDYRNIKFGTQQYVISKIHDPQHPLRFQIISKKKRCDLCRGDSYDKPGFQCVSCYFVTCIYCGLSHMDRYR</sequence>
<comment type="caution">
    <text evidence="6">The sequence shown here is derived from an EMBL/GenBank/DDBJ whole genome shotgun (WGS) entry which is preliminary data.</text>
</comment>
<keyword evidence="1" id="KW-0479">Metal-binding</keyword>
<feature type="domain" description="Zinc finger PHD-type" evidence="5">
    <location>
        <begin position="539"/>
        <end position="612"/>
    </location>
</feature>
<evidence type="ECO:0000256" key="2">
    <source>
        <dbReference type="ARBA" id="ARBA00022737"/>
    </source>
</evidence>
<evidence type="ECO:0000256" key="4">
    <source>
        <dbReference type="ARBA" id="ARBA00022833"/>
    </source>
</evidence>
<gene>
    <name evidence="6" type="ORF">AAHA92_30495</name>
</gene>
<organism evidence="6 7">
    <name type="scientific">Salvia divinorum</name>
    <name type="common">Maria pastora</name>
    <name type="synonym">Diviner's sage</name>
    <dbReference type="NCBI Taxonomy" id="28513"/>
    <lineage>
        <taxon>Eukaryota</taxon>
        <taxon>Viridiplantae</taxon>
        <taxon>Streptophyta</taxon>
        <taxon>Embryophyta</taxon>
        <taxon>Tracheophyta</taxon>
        <taxon>Spermatophyta</taxon>
        <taxon>Magnoliopsida</taxon>
        <taxon>eudicotyledons</taxon>
        <taxon>Gunneridae</taxon>
        <taxon>Pentapetalae</taxon>
        <taxon>asterids</taxon>
        <taxon>lamiids</taxon>
        <taxon>Lamiales</taxon>
        <taxon>Lamiaceae</taxon>
        <taxon>Nepetoideae</taxon>
        <taxon>Mentheae</taxon>
        <taxon>Salviinae</taxon>
        <taxon>Salvia</taxon>
        <taxon>Salvia subgen. Calosphace</taxon>
    </lineage>
</organism>
<dbReference type="InterPro" id="IPR053192">
    <property type="entry name" value="Vacuole_Formation_Reg"/>
</dbReference>
<keyword evidence="4" id="KW-0862">Zinc</keyword>
<keyword evidence="7" id="KW-1185">Reference proteome</keyword>
<feature type="domain" description="Zinc finger PHD-type" evidence="5">
    <location>
        <begin position="93"/>
        <end position="139"/>
    </location>
</feature>
<dbReference type="InterPro" id="IPR046349">
    <property type="entry name" value="C1-like_sf"/>
</dbReference>
<accession>A0ABD1FR28</accession>
<evidence type="ECO:0000313" key="7">
    <source>
        <dbReference type="Proteomes" id="UP001567538"/>
    </source>
</evidence>
<keyword evidence="2" id="KW-0677">Repeat</keyword>
<evidence type="ECO:0000313" key="6">
    <source>
        <dbReference type="EMBL" id="KAL1534306.1"/>
    </source>
</evidence>
<keyword evidence="3" id="KW-0863">Zinc-finger</keyword>
<dbReference type="InterPro" id="IPR004146">
    <property type="entry name" value="DC1"/>
</dbReference>
<dbReference type="AlphaFoldDB" id="A0ABD1FR28"/>
<feature type="domain" description="Zinc finger PHD-type" evidence="5">
    <location>
        <begin position="353"/>
        <end position="428"/>
    </location>
</feature>
<evidence type="ECO:0000259" key="5">
    <source>
        <dbReference type="SMART" id="SM00249"/>
    </source>
</evidence>
<dbReference type="InterPro" id="IPR001965">
    <property type="entry name" value="Znf_PHD"/>
</dbReference>
<dbReference type="Proteomes" id="UP001567538">
    <property type="component" value="Unassembled WGS sequence"/>
</dbReference>
<dbReference type="SUPFAM" id="SSF57889">
    <property type="entry name" value="Cysteine-rich domain"/>
    <property type="match status" value="6"/>
</dbReference>